<evidence type="ECO:0000259" key="2">
    <source>
        <dbReference type="Pfam" id="PF01814"/>
    </source>
</evidence>
<dbReference type="EMBL" id="DQAY01000068">
    <property type="protein sequence ID" value="HCO23684.1"/>
    <property type="molecule type" value="Genomic_DNA"/>
</dbReference>
<dbReference type="Gene3D" id="1.20.120.520">
    <property type="entry name" value="nmb1532 protein domain like"/>
    <property type="match status" value="1"/>
</dbReference>
<evidence type="ECO:0000256" key="1">
    <source>
        <dbReference type="SAM" id="Coils"/>
    </source>
</evidence>
<name>A0A3D3R492_9PLAN</name>
<evidence type="ECO:0000313" key="3">
    <source>
        <dbReference type="EMBL" id="HCO23684.1"/>
    </source>
</evidence>
<gene>
    <name evidence="3" type="ORF">DIT97_11735</name>
</gene>
<dbReference type="InterPro" id="IPR012312">
    <property type="entry name" value="Hemerythrin-like"/>
</dbReference>
<proteinExistence type="predicted"/>
<reference evidence="3 4" key="1">
    <citation type="journal article" date="2018" name="Nat. Biotechnol.">
        <title>A standardized bacterial taxonomy based on genome phylogeny substantially revises the tree of life.</title>
        <authorList>
            <person name="Parks D.H."/>
            <person name="Chuvochina M."/>
            <person name="Waite D.W."/>
            <person name="Rinke C."/>
            <person name="Skarshewski A."/>
            <person name="Chaumeil P.A."/>
            <person name="Hugenholtz P."/>
        </authorList>
    </citation>
    <scope>NUCLEOTIDE SEQUENCE [LARGE SCALE GENOMIC DNA]</scope>
    <source>
        <strain evidence="3">UBA9375</strain>
    </source>
</reference>
<feature type="domain" description="Hemerythrin-like" evidence="2">
    <location>
        <begin position="22"/>
        <end position="138"/>
    </location>
</feature>
<dbReference type="AlphaFoldDB" id="A0A3D3R492"/>
<comment type="caution">
    <text evidence="3">The sequence shown here is derived from an EMBL/GenBank/DDBJ whole genome shotgun (WGS) entry which is preliminary data.</text>
</comment>
<sequence length="162" mass="19412">MKQQGKMDRPVESMINTHEHLQYLLDEHEQILSHIKDLNQWWTELDEHGLPKYGEMGTRMEGLRDLLSRHFNDEEQEGYFKPLMDEEPGFCIMVPDFREQHNEFLTRLDDFSARLKQPVPPFKNWNEALEELKSLLAQLRTNEKREFEQVRKAFQKSSLPPD</sequence>
<dbReference type="Pfam" id="PF01814">
    <property type="entry name" value="Hemerythrin"/>
    <property type="match status" value="1"/>
</dbReference>
<evidence type="ECO:0000313" key="4">
    <source>
        <dbReference type="Proteomes" id="UP000263642"/>
    </source>
</evidence>
<organism evidence="3 4">
    <name type="scientific">Gimesia maris</name>
    <dbReference type="NCBI Taxonomy" id="122"/>
    <lineage>
        <taxon>Bacteria</taxon>
        <taxon>Pseudomonadati</taxon>
        <taxon>Planctomycetota</taxon>
        <taxon>Planctomycetia</taxon>
        <taxon>Planctomycetales</taxon>
        <taxon>Planctomycetaceae</taxon>
        <taxon>Gimesia</taxon>
    </lineage>
</organism>
<protein>
    <recommendedName>
        <fullName evidence="2">Hemerythrin-like domain-containing protein</fullName>
    </recommendedName>
</protein>
<feature type="coiled-coil region" evidence="1">
    <location>
        <begin position="122"/>
        <end position="149"/>
    </location>
</feature>
<keyword evidence="1" id="KW-0175">Coiled coil</keyword>
<accession>A0A3D3R492</accession>
<dbReference type="Proteomes" id="UP000263642">
    <property type="component" value="Unassembled WGS sequence"/>
</dbReference>